<dbReference type="PROSITE" id="PS51257">
    <property type="entry name" value="PROKAR_LIPOPROTEIN"/>
    <property type="match status" value="1"/>
</dbReference>
<sequence length="194" mass="20922">MSARFLAVPALAIALSGCGINSVPTSEETAKARWADVQNEYQRRADLIPNLVATVKGYAKQESDVLIGVTQARAGATRVQLSGDDLTDPAKVRQFEQAQNAVTLSLQRLQEAYPDLKSNANFLSLQSQLEGTENRITIARRDYNAAVQSYNTRIRTFPDAVGARIFYGAKPLVPFTATTAGAETAPTVNFGNAS</sequence>
<evidence type="ECO:0000313" key="6">
    <source>
        <dbReference type="EMBL" id="SEM58881.1"/>
    </source>
</evidence>
<dbReference type="RefSeq" id="WP_093664045.1">
    <property type="nucleotide sequence ID" value="NZ_FOCF01000001.1"/>
</dbReference>
<dbReference type="OrthoDB" id="9804152at2"/>
<name>A0A1H7ZKX4_9SPHN</name>
<evidence type="ECO:0000256" key="4">
    <source>
        <dbReference type="ARBA" id="ARBA00022989"/>
    </source>
</evidence>
<reference evidence="7" key="1">
    <citation type="submission" date="2016-10" db="EMBL/GenBank/DDBJ databases">
        <authorList>
            <person name="Varghese N."/>
            <person name="Submissions S."/>
        </authorList>
    </citation>
    <scope>NUCLEOTIDE SEQUENCE [LARGE SCALE GENOMIC DNA]</scope>
    <source>
        <strain evidence="7">S6-262</strain>
    </source>
</reference>
<organism evidence="6 7">
    <name type="scientific">Sphingomonas gellani</name>
    <dbReference type="NCBI Taxonomy" id="1166340"/>
    <lineage>
        <taxon>Bacteria</taxon>
        <taxon>Pseudomonadati</taxon>
        <taxon>Pseudomonadota</taxon>
        <taxon>Alphaproteobacteria</taxon>
        <taxon>Sphingomonadales</taxon>
        <taxon>Sphingomonadaceae</taxon>
        <taxon>Sphingomonas</taxon>
    </lineage>
</organism>
<dbReference type="GO" id="GO:0016020">
    <property type="term" value="C:membrane"/>
    <property type="evidence" value="ECO:0007669"/>
    <property type="project" value="UniProtKB-SubCell"/>
</dbReference>
<dbReference type="PANTHER" id="PTHR34478:SF2">
    <property type="entry name" value="MEMBRANE PROTEIN"/>
    <property type="match status" value="1"/>
</dbReference>
<dbReference type="InterPro" id="IPR023353">
    <property type="entry name" value="LemA-like_dom_sf"/>
</dbReference>
<accession>A0A1H7ZKX4</accession>
<keyword evidence="7" id="KW-1185">Reference proteome</keyword>
<dbReference type="AlphaFoldDB" id="A0A1H7ZKX4"/>
<protein>
    <submittedName>
        <fullName evidence="6">LemA protein</fullName>
    </submittedName>
</protein>
<keyword evidence="3" id="KW-0812">Transmembrane</keyword>
<evidence type="ECO:0000256" key="2">
    <source>
        <dbReference type="ARBA" id="ARBA00008854"/>
    </source>
</evidence>
<dbReference type="PANTHER" id="PTHR34478">
    <property type="entry name" value="PROTEIN LEMA"/>
    <property type="match status" value="1"/>
</dbReference>
<dbReference type="Proteomes" id="UP000199206">
    <property type="component" value="Unassembled WGS sequence"/>
</dbReference>
<dbReference type="SUPFAM" id="SSF140478">
    <property type="entry name" value="LemA-like"/>
    <property type="match status" value="1"/>
</dbReference>
<keyword evidence="5" id="KW-0472">Membrane</keyword>
<evidence type="ECO:0000256" key="5">
    <source>
        <dbReference type="ARBA" id="ARBA00023136"/>
    </source>
</evidence>
<keyword evidence="4" id="KW-1133">Transmembrane helix</keyword>
<evidence type="ECO:0000256" key="1">
    <source>
        <dbReference type="ARBA" id="ARBA00004167"/>
    </source>
</evidence>
<comment type="subcellular location">
    <subcellularLocation>
        <location evidence="1">Membrane</location>
        <topology evidence="1">Single-pass membrane protein</topology>
    </subcellularLocation>
</comment>
<dbReference type="InterPro" id="IPR007156">
    <property type="entry name" value="MamQ_LemA"/>
</dbReference>
<evidence type="ECO:0000256" key="3">
    <source>
        <dbReference type="ARBA" id="ARBA00022692"/>
    </source>
</evidence>
<dbReference type="Pfam" id="PF04011">
    <property type="entry name" value="LemA"/>
    <property type="match status" value="1"/>
</dbReference>
<proteinExistence type="inferred from homology"/>
<dbReference type="EMBL" id="FOCF01000001">
    <property type="protein sequence ID" value="SEM58881.1"/>
    <property type="molecule type" value="Genomic_DNA"/>
</dbReference>
<dbReference type="Gene3D" id="1.20.1440.20">
    <property type="entry name" value="LemA-like domain"/>
    <property type="match status" value="1"/>
</dbReference>
<gene>
    <name evidence="6" type="ORF">SAMN05192583_0740</name>
</gene>
<evidence type="ECO:0000313" key="7">
    <source>
        <dbReference type="Proteomes" id="UP000199206"/>
    </source>
</evidence>
<dbReference type="STRING" id="1166340.SAMN05192583_0740"/>
<comment type="similarity">
    <text evidence="2">Belongs to the LemA family.</text>
</comment>